<dbReference type="AlphaFoldDB" id="A0A9X2DSH5"/>
<keyword evidence="3" id="KW-1185">Reference proteome</keyword>
<organism evidence="2 3">
    <name type="scientific">Halalkalibacter oceani</name>
    <dbReference type="NCBI Taxonomy" id="1653776"/>
    <lineage>
        <taxon>Bacteria</taxon>
        <taxon>Bacillati</taxon>
        <taxon>Bacillota</taxon>
        <taxon>Bacilli</taxon>
        <taxon>Bacillales</taxon>
        <taxon>Bacillaceae</taxon>
        <taxon>Halalkalibacter</taxon>
    </lineage>
</organism>
<dbReference type="PROSITE" id="PS51257">
    <property type="entry name" value="PROKAR_LIPOPROTEIN"/>
    <property type="match status" value="1"/>
</dbReference>
<protein>
    <submittedName>
        <fullName evidence="2">Stage II sporulation protein P</fullName>
    </submittedName>
</protein>
<comment type="caution">
    <text evidence="2">The sequence shown here is derived from an EMBL/GenBank/DDBJ whole genome shotgun (WGS) entry which is preliminary data.</text>
</comment>
<dbReference type="InterPro" id="IPR010897">
    <property type="entry name" value="Spore_II_P"/>
</dbReference>
<name>A0A9X2DSH5_9BACI</name>
<evidence type="ECO:0000313" key="2">
    <source>
        <dbReference type="EMBL" id="MCM3714760.1"/>
    </source>
</evidence>
<gene>
    <name evidence="2" type="ORF">M3202_11790</name>
</gene>
<dbReference type="Pfam" id="PF07454">
    <property type="entry name" value="SpoIIP"/>
    <property type="match status" value="1"/>
</dbReference>
<reference evidence="2" key="1">
    <citation type="submission" date="2022-05" db="EMBL/GenBank/DDBJ databases">
        <title>Comparative Genomics of Spacecraft Associated Microbes.</title>
        <authorList>
            <person name="Tran M.T."/>
            <person name="Wright A."/>
            <person name="Seuylemezian A."/>
            <person name="Eisen J."/>
            <person name="Coil D."/>
        </authorList>
    </citation>
    <scope>NUCLEOTIDE SEQUENCE</scope>
    <source>
        <strain evidence="2">214.1.1</strain>
    </source>
</reference>
<evidence type="ECO:0000313" key="3">
    <source>
        <dbReference type="Proteomes" id="UP001139179"/>
    </source>
</evidence>
<sequence length="180" mass="20283">MTRPHYCFCLFMMLAFVALSGCQRENTEEIESISAPAITILHHETDSGEGKKLEQMLEKQKIGVVYAESVEEIAENSIVFSFFDDELDREKTTTTLDGHETARVLFTVTPDSDYYPLLEQIAIEIEERYPGIPRGLILSEEQGLSDEVIYIAVGGPENTAAEKESTIAILSDYFVHYFAE</sequence>
<accession>A0A9X2DSH5</accession>
<keyword evidence="1" id="KW-0732">Signal</keyword>
<proteinExistence type="predicted"/>
<evidence type="ECO:0000256" key="1">
    <source>
        <dbReference type="SAM" id="SignalP"/>
    </source>
</evidence>
<feature type="signal peptide" evidence="1">
    <location>
        <begin position="1"/>
        <end position="20"/>
    </location>
</feature>
<dbReference type="EMBL" id="JAMBOL010000009">
    <property type="protein sequence ID" value="MCM3714760.1"/>
    <property type="molecule type" value="Genomic_DNA"/>
</dbReference>
<dbReference type="Proteomes" id="UP001139179">
    <property type="component" value="Unassembled WGS sequence"/>
</dbReference>
<feature type="chain" id="PRO_5040893877" evidence="1">
    <location>
        <begin position="21"/>
        <end position="180"/>
    </location>
</feature>
<dbReference type="RefSeq" id="WP_251223524.1">
    <property type="nucleotide sequence ID" value="NZ_JAMBOL010000009.1"/>
</dbReference>